<evidence type="ECO:0000313" key="9">
    <source>
        <dbReference type="EMBL" id="ELY34992.1"/>
    </source>
</evidence>
<evidence type="ECO:0000256" key="2">
    <source>
        <dbReference type="ARBA" id="ARBA00022448"/>
    </source>
</evidence>
<dbReference type="EMBL" id="CP002062">
    <property type="protein sequence ID" value="ADJ14992.1"/>
    <property type="molecule type" value="Genomic_DNA"/>
</dbReference>
<sequence>MSLWTVFGLEDTDRATKGFFFGTITALAALVLVGLLYPTTLESALNGAFDWVLYRFGWWFMALGVALVVFTFFMAFSRYGRIRIGGEDAEPEFGVFSWIAMVFTVGFGSSIVVWGVGEPISIVTQPPPSSPVPGASIESLALAFMFLHESFPGMAMWYLPFALGFGLMAYTSGSGDYRISSMMAVVLDRERYGWLFWLVDLAALIAIVGGLATTLGFTAQQLATILSDVFGAETNLITYGLFALIGLVFLADVWLGLHAGIRNAARITFVLMLLTSGVLLVVGPTLFILNVTLDATGIWLNNLPRLALYTAPTEGAQWPQSWTSFWWAWWAAWGLFVGSFVARVSKGRTIRETFVALVAAPTLLTWLQHGIIGGWVLAPGYVGPVGEAFTEGDIPAAVATAITLTPFSTVLGVLLVLIMAGYVLTTLDSAVYMLSAITLGEEDPNARNRAWWGALLTVLGIMTLNLPAFSAMEAFSPVMALPFTLFFVVLMYTSYVAARRHYREEYKEPGERPYFAISRAGEGSEDDRT</sequence>
<evidence type="ECO:0000256" key="6">
    <source>
        <dbReference type="ARBA" id="ARBA00023136"/>
    </source>
</evidence>
<proteinExistence type="predicted"/>
<evidence type="ECO:0000256" key="1">
    <source>
        <dbReference type="ARBA" id="ARBA00004651"/>
    </source>
</evidence>
<name>D8J2N5_HALJB</name>
<evidence type="ECO:0000256" key="5">
    <source>
        <dbReference type="ARBA" id="ARBA00022989"/>
    </source>
</evidence>
<keyword evidence="2" id="KW-0813">Transport</keyword>
<keyword evidence="3" id="KW-1003">Cell membrane</keyword>
<feature type="transmembrane region" description="Helical" evidence="7">
    <location>
        <begin position="398"/>
        <end position="424"/>
    </location>
</feature>
<feature type="transmembrane region" description="Helical" evidence="7">
    <location>
        <begin position="237"/>
        <end position="257"/>
    </location>
</feature>
<feature type="transmembrane region" description="Helical" evidence="7">
    <location>
        <begin position="57"/>
        <end position="76"/>
    </location>
</feature>
<feature type="transmembrane region" description="Helical" evidence="7">
    <location>
        <begin position="269"/>
        <end position="293"/>
    </location>
</feature>
<dbReference type="GeneID" id="9419409"/>
<reference evidence="8 10" key="1">
    <citation type="journal article" date="2010" name="J. Bacteriol.">
        <title>Complete genome sequence of Halalkalicoccus jeotgali B3(T), an extremely halophilic archaeon.</title>
        <authorList>
            <person name="Roh S.W."/>
            <person name="Nam Y.D."/>
            <person name="Nam S.H."/>
            <person name="Choi S.H."/>
            <person name="Park H.S."/>
            <person name="Bae J.W."/>
        </authorList>
    </citation>
    <scope>NUCLEOTIDE SEQUENCE [LARGE SCALE GENOMIC DNA]</scope>
    <source>
        <strain evidence="8">B3</strain>
        <strain evidence="10">DSM 18796 / CECT 7217 / JCM 14584 / KCTC 4019 / B3</strain>
    </source>
</reference>
<dbReference type="GO" id="GO:0022857">
    <property type="term" value="F:transmembrane transporter activity"/>
    <property type="evidence" value="ECO:0007669"/>
    <property type="project" value="InterPro"/>
</dbReference>
<accession>D8J2N5</accession>
<feature type="transmembrane region" description="Helical" evidence="7">
    <location>
        <begin position="155"/>
        <end position="173"/>
    </location>
</feature>
<dbReference type="EMBL" id="AOHV01000038">
    <property type="protein sequence ID" value="ELY34992.1"/>
    <property type="molecule type" value="Genomic_DNA"/>
</dbReference>
<dbReference type="Proteomes" id="UP000011645">
    <property type="component" value="Unassembled WGS sequence"/>
</dbReference>
<dbReference type="InterPro" id="IPR000060">
    <property type="entry name" value="BCCT_transptr"/>
</dbReference>
<dbReference type="OrthoDB" id="141573at2157"/>
<dbReference type="Proteomes" id="UP000000390">
    <property type="component" value="Chromosome"/>
</dbReference>
<keyword evidence="11" id="KW-1185">Reference proteome</keyword>
<dbReference type="AlphaFoldDB" id="D8J2N5"/>
<comment type="subcellular location">
    <subcellularLocation>
        <location evidence="1">Cell membrane</location>
        <topology evidence="1">Multi-pass membrane protein</topology>
    </subcellularLocation>
</comment>
<feature type="transmembrane region" description="Helical" evidence="7">
    <location>
        <begin position="478"/>
        <end position="498"/>
    </location>
</feature>
<dbReference type="PATRIC" id="fig|795797.18.peg.1599"/>
<dbReference type="PANTHER" id="PTHR30047">
    <property type="entry name" value="HIGH-AFFINITY CHOLINE TRANSPORT PROTEIN-RELATED"/>
    <property type="match status" value="1"/>
</dbReference>
<dbReference type="RefSeq" id="WP_008417631.1">
    <property type="nucleotide sequence ID" value="NC_014297.1"/>
</dbReference>
<reference evidence="9 11" key="2">
    <citation type="journal article" date="2014" name="PLoS Genet.">
        <title>Phylogenetically driven sequencing of extremely halophilic archaea reveals strategies for static and dynamic osmo-response.</title>
        <authorList>
            <person name="Becker E.A."/>
            <person name="Seitzer P.M."/>
            <person name="Tritt A."/>
            <person name="Larsen D."/>
            <person name="Krusor M."/>
            <person name="Yao A.I."/>
            <person name="Wu D."/>
            <person name="Madern D."/>
            <person name="Eisen J.A."/>
            <person name="Darling A.E."/>
            <person name="Facciotti M.T."/>
        </authorList>
    </citation>
    <scope>NUCLEOTIDE SEQUENCE [LARGE SCALE GENOMIC DNA]</scope>
    <source>
        <strain evidence="9">B3</strain>
        <strain evidence="11">DSM 18796 / CECT 7217 / JCM 14584 / KCTC 4019 / B3</strain>
    </source>
</reference>
<evidence type="ECO:0000256" key="3">
    <source>
        <dbReference type="ARBA" id="ARBA00022475"/>
    </source>
</evidence>
<keyword evidence="4 7" id="KW-0812">Transmembrane</keyword>
<dbReference type="GO" id="GO:0005886">
    <property type="term" value="C:plasma membrane"/>
    <property type="evidence" value="ECO:0007669"/>
    <property type="project" value="UniProtKB-SubCell"/>
</dbReference>
<feature type="transmembrane region" description="Helical" evidence="7">
    <location>
        <begin position="194"/>
        <end position="217"/>
    </location>
</feature>
<feature type="transmembrane region" description="Helical" evidence="7">
    <location>
        <begin position="450"/>
        <end position="472"/>
    </location>
</feature>
<dbReference type="eggNOG" id="arCOG04540">
    <property type="taxonomic scope" value="Archaea"/>
</dbReference>
<feature type="transmembrane region" description="Helical" evidence="7">
    <location>
        <begin position="324"/>
        <end position="342"/>
    </location>
</feature>
<dbReference type="STRING" id="795797.HacjB3_08035"/>
<dbReference type="KEGG" id="hje:HacjB3_08035"/>
<organism evidence="8 10">
    <name type="scientific">Halalkalicoccus jeotgali (strain DSM 18796 / CECT 7217 / JCM 14584 / KCTC 4019 / B3)</name>
    <dbReference type="NCBI Taxonomy" id="795797"/>
    <lineage>
        <taxon>Archaea</taxon>
        <taxon>Methanobacteriati</taxon>
        <taxon>Methanobacteriota</taxon>
        <taxon>Stenosarchaea group</taxon>
        <taxon>Halobacteria</taxon>
        <taxon>Halobacteriales</taxon>
        <taxon>Halococcaceae</taxon>
        <taxon>Halalkalicoccus</taxon>
    </lineage>
</organism>
<evidence type="ECO:0000313" key="10">
    <source>
        <dbReference type="Proteomes" id="UP000000390"/>
    </source>
</evidence>
<dbReference type="HOGENOM" id="CLU_010118_5_0_2"/>
<feature type="transmembrane region" description="Helical" evidence="7">
    <location>
        <begin position="18"/>
        <end position="37"/>
    </location>
</feature>
<protein>
    <submittedName>
        <fullName evidence="8">BCCT transporter</fullName>
    </submittedName>
</protein>
<gene>
    <name evidence="8" type="ordered locus">HacjB3_08035</name>
    <name evidence="9" type="ORF">C497_14687</name>
</gene>
<keyword evidence="5 7" id="KW-1133">Transmembrane helix</keyword>
<evidence type="ECO:0000313" key="11">
    <source>
        <dbReference type="Proteomes" id="UP000011645"/>
    </source>
</evidence>
<evidence type="ECO:0000256" key="4">
    <source>
        <dbReference type="ARBA" id="ARBA00022692"/>
    </source>
</evidence>
<dbReference type="PANTHER" id="PTHR30047:SF7">
    <property type="entry name" value="HIGH-AFFINITY CHOLINE TRANSPORT PROTEIN"/>
    <property type="match status" value="1"/>
</dbReference>
<evidence type="ECO:0000256" key="7">
    <source>
        <dbReference type="SAM" id="Phobius"/>
    </source>
</evidence>
<keyword evidence="6 7" id="KW-0472">Membrane</keyword>
<feature type="transmembrane region" description="Helical" evidence="7">
    <location>
        <begin position="96"/>
        <end position="117"/>
    </location>
</feature>
<feature type="transmembrane region" description="Helical" evidence="7">
    <location>
        <begin position="354"/>
        <end position="378"/>
    </location>
</feature>
<dbReference type="Pfam" id="PF02028">
    <property type="entry name" value="BCCT"/>
    <property type="match status" value="1"/>
</dbReference>
<evidence type="ECO:0000313" key="8">
    <source>
        <dbReference type="EMBL" id="ADJ14992.1"/>
    </source>
</evidence>